<evidence type="ECO:0000313" key="1">
    <source>
        <dbReference type="EMBL" id="SHL88012.1"/>
    </source>
</evidence>
<accession>A0A1M7E8C0</accession>
<dbReference type="InterPro" id="IPR025667">
    <property type="entry name" value="SprB_repeat"/>
</dbReference>
<reference evidence="2" key="1">
    <citation type="submission" date="2016-11" db="EMBL/GenBank/DDBJ databases">
        <authorList>
            <person name="Varghese N."/>
            <person name="Submissions S."/>
        </authorList>
    </citation>
    <scope>NUCLEOTIDE SEQUENCE [LARGE SCALE GENOMIC DNA]</scope>
    <source>
        <strain evidence="2">DSM 18569</strain>
    </source>
</reference>
<protein>
    <submittedName>
        <fullName evidence="1">SprB repeat-containing protein</fullName>
    </submittedName>
</protein>
<dbReference type="AlphaFoldDB" id="A0A1M7E8C0"/>
<dbReference type="Pfam" id="PF13573">
    <property type="entry name" value="SprB"/>
    <property type="match status" value="1"/>
</dbReference>
<dbReference type="Proteomes" id="UP000183947">
    <property type="component" value="Unassembled WGS sequence"/>
</dbReference>
<evidence type="ECO:0000313" key="2">
    <source>
        <dbReference type="Proteomes" id="UP000183947"/>
    </source>
</evidence>
<dbReference type="EMBL" id="FRAS01000024">
    <property type="protein sequence ID" value="SHL88012.1"/>
    <property type="molecule type" value="Genomic_DNA"/>
</dbReference>
<dbReference type="STRING" id="1121959.SAMN02746009_03551"/>
<proteinExistence type="predicted"/>
<dbReference type="OrthoDB" id="1488462at2"/>
<name>A0A1M7E8C0_9BACT</name>
<sequence>MALIDLYLHWEDEGEVFSDGPDSYTNWLGTLFIVDPATLVITTEPRRQRVYLTPVPDVPPADVSLDPSVLISTQVNGNTLTRYYHDGAGGLAPLAQFVDATATVIGCDCFGTAVGLIDLTLAPDSPGGSYTYLWSDGATTADRGAMRAGTYSVLITHESGAWLLLENVVVGQNPRLEVEVRQLSSEVELVVSGGVAPYSFLWNDGDTRPQRDDLVEGTSTCTVTDSLGCVREVTVSYFSYQLFFSRNAIYQHQDAGEAYREDPAGMPNLSFVCEVHVEQEYGSNLFTPVATVLEQPASRDGRTVFEVQELLSPFLQPAVPNLAQTGIERRTDVFKRFFLRTAPKYGTPPTRDAVSVSAVHFVQLGGLSFHEARSGNWASYAAARRPFLTWQPSTVYAAADQPEFLSWLVLASFASLQQKVKVYFSDGSTTLLTPSGFTQPVVRGEVLNLPAGFAQLGLDDQAERTVTAWEVFLADTNGQAVSPVRRYVREWPVGPRRYLLYRNSLGGVDTFVATGEAVLDVEVTGDEVERSLAWDYDPQLGDTQVQDKVLRPLLKLASGLRTQQQMLEHQELLLSRQVLLVQHGQLRPGVVKAKTVPLTEEGKYVNSLELDFYLPRERNFTPRLPAAGGELPTFDQLLP</sequence>
<organism evidence="1 2">
    <name type="scientific">Hymenobacter psychrotolerans DSM 18569</name>
    <dbReference type="NCBI Taxonomy" id="1121959"/>
    <lineage>
        <taxon>Bacteria</taxon>
        <taxon>Pseudomonadati</taxon>
        <taxon>Bacteroidota</taxon>
        <taxon>Cytophagia</taxon>
        <taxon>Cytophagales</taxon>
        <taxon>Hymenobacteraceae</taxon>
        <taxon>Hymenobacter</taxon>
    </lineage>
</organism>
<dbReference type="RefSeq" id="WP_073288024.1">
    <property type="nucleotide sequence ID" value="NZ_FRAS01000024.1"/>
</dbReference>
<keyword evidence="2" id="KW-1185">Reference proteome</keyword>
<gene>
    <name evidence="1" type="ORF">SAMN02746009_03551</name>
</gene>